<sequence>MVYFDVVAEGVLVVRVDVDVDVDVDADEFVLDEDVEPVFEAVQLDDLSVHDDIQSLLYVTHLGSVEL</sequence>
<organism evidence="1 2">
    <name type="scientific">Wickerhamomyces mucosus</name>
    <dbReference type="NCBI Taxonomy" id="1378264"/>
    <lineage>
        <taxon>Eukaryota</taxon>
        <taxon>Fungi</taxon>
        <taxon>Dikarya</taxon>
        <taxon>Ascomycota</taxon>
        <taxon>Saccharomycotina</taxon>
        <taxon>Saccharomycetes</taxon>
        <taxon>Phaffomycetales</taxon>
        <taxon>Wickerhamomycetaceae</taxon>
        <taxon>Wickerhamomyces</taxon>
    </lineage>
</organism>
<comment type="caution">
    <text evidence="1">The sequence shown here is derived from an EMBL/GenBank/DDBJ whole genome shotgun (WGS) entry which is preliminary data.</text>
</comment>
<accession>A0A9P8PNC6</accession>
<dbReference type="Proteomes" id="UP000769528">
    <property type="component" value="Unassembled WGS sequence"/>
</dbReference>
<dbReference type="AlphaFoldDB" id="A0A9P8PNC6"/>
<evidence type="ECO:0000313" key="2">
    <source>
        <dbReference type="Proteomes" id="UP000769528"/>
    </source>
</evidence>
<reference evidence="1" key="2">
    <citation type="submission" date="2021-01" db="EMBL/GenBank/DDBJ databases">
        <authorList>
            <person name="Schikora-Tamarit M.A."/>
        </authorList>
    </citation>
    <scope>NUCLEOTIDE SEQUENCE</scope>
    <source>
        <strain evidence="1">CBS6341</strain>
    </source>
</reference>
<name>A0A9P8PNC6_9ASCO</name>
<dbReference type="EMBL" id="JAEUBF010000845">
    <property type="protein sequence ID" value="KAH3674637.1"/>
    <property type="molecule type" value="Genomic_DNA"/>
</dbReference>
<protein>
    <submittedName>
        <fullName evidence="1">Uncharacterized protein</fullName>
    </submittedName>
</protein>
<reference evidence="1" key="1">
    <citation type="journal article" date="2021" name="Open Biol.">
        <title>Shared evolutionary footprints suggest mitochondrial oxidative damage underlies multiple complex I losses in fungi.</title>
        <authorList>
            <person name="Schikora-Tamarit M.A."/>
            <person name="Marcet-Houben M."/>
            <person name="Nosek J."/>
            <person name="Gabaldon T."/>
        </authorList>
    </citation>
    <scope>NUCLEOTIDE SEQUENCE</scope>
    <source>
        <strain evidence="1">CBS6341</strain>
    </source>
</reference>
<proteinExistence type="predicted"/>
<gene>
    <name evidence="1" type="ORF">WICMUC_003183</name>
</gene>
<keyword evidence="2" id="KW-1185">Reference proteome</keyword>
<evidence type="ECO:0000313" key="1">
    <source>
        <dbReference type="EMBL" id="KAH3674637.1"/>
    </source>
</evidence>